<dbReference type="InterPro" id="IPR029044">
    <property type="entry name" value="Nucleotide-diphossugar_trans"/>
</dbReference>
<keyword evidence="2" id="KW-0328">Glycosyltransferase</keyword>
<proteinExistence type="inferred from homology"/>
<protein>
    <submittedName>
        <fullName evidence="5">Glycosyl transferase</fullName>
    </submittedName>
</protein>
<comment type="caution">
    <text evidence="5">The sequence shown here is derived from an EMBL/GenBank/DDBJ whole genome shotgun (WGS) entry which is preliminary data.</text>
</comment>
<sequence length="269" mass="30743">MNFSVLMAVYIADDAHYLHQAIESIWDFQSIKPAQVVLVQDGPLKPEHYNVIEQWKHRLGDILTIIPLSENVGLGIALNEGLLNCKYELVARMDSDDIALADRFKIQIPYMLQNTDIAASSGFVEEWDEKMSTLLGTRHVPTHHDSIVKMAKFRSPLSHPAAIFRRDIVLNLGGYPGLRKAQDFALWSLLIKKSYKLSNVPDVLLKMRTGNSLISRRGIRHFKYEVELLKFQRSIGFLSFTKYCINIVLKGGLRLSPVFFKKIAYKVLR</sequence>
<evidence type="ECO:0000256" key="3">
    <source>
        <dbReference type="ARBA" id="ARBA00022679"/>
    </source>
</evidence>
<dbReference type="Pfam" id="PF00535">
    <property type="entry name" value="Glycos_transf_2"/>
    <property type="match status" value="1"/>
</dbReference>
<evidence type="ECO:0000256" key="1">
    <source>
        <dbReference type="ARBA" id="ARBA00006739"/>
    </source>
</evidence>
<evidence type="ECO:0000313" key="6">
    <source>
        <dbReference type="Proteomes" id="UP000036277"/>
    </source>
</evidence>
<dbReference type="InterPro" id="IPR050834">
    <property type="entry name" value="Glycosyltransf_2"/>
</dbReference>
<dbReference type="OrthoDB" id="9801954at2"/>
<dbReference type="Gene3D" id="3.90.550.10">
    <property type="entry name" value="Spore Coat Polysaccharide Biosynthesis Protein SpsA, Chain A"/>
    <property type="match status" value="1"/>
</dbReference>
<evidence type="ECO:0000259" key="4">
    <source>
        <dbReference type="Pfam" id="PF00535"/>
    </source>
</evidence>
<comment type="similarity">
    <text evidence="1">Belongs to the glycosyltransferase 2 family.</text>
</comment>
<dbReference type="GO" id="GO:0016757">
    <property type="term" value="F:glycosyltransferase activity"/>
    <property type="evidence" value="ECO:0007669"/>
    <property type="project" value="UniProtKB-KW"/>
</dbReference>
<dbReference type="AlphaFoldDB" id="A0A0J5IKF6"/>
<dbReference type="PANTHER" id="PTHR43685">
    <property type="entry name" value="GLYCOSYLTRANSFERASE"/>
    <property type="match status" value="1"/>
</dbReference>
<accession>A0A0J5IKF6</accession>
<dbReference type="RefSeq" id="WP_047964868.1">
    <property type="nucleotide sequence ID" value="NZ_CAWMBG010000159.1"/>
</dbReference>
<dbReference type="InterPro" id="IPR001173">
    <property type="entry name" value="Glyco_trans_2-like"/>
</dbReference>
<dbReference type="PATRIC" id="fig|880157.4.peg.4003"/>
<dbReference type="STRING" id="880157.AB204_18610"/>
<dbReference type="SUPFAM" id="SSF53448">
    <property type="entry name" value="Nucleotide-diphospho-sugar transferases"/>
    <property type="match status" value="1"/>
</dbReference>
<keyword evidence="3 5" id="KW-0808">Transferase</keyword>
<dbReference type="EMBL" id="LFCV01000159">
    <property type="protein sequence ID" value="KMJ43650.1"/>
    <property type="molecule type" value="Genomic_DNA"/>
</dbReference>
<keyword evidence="6" id="KW-1185">Reference proteome</keyword>
<reference evidence="5 6" key="1">
    <citation type="submission" date="2015-06" db="EMBL/GenBank/DDBJ databases">
        <title>Draft Whole-Genome Sequence of the Entomopathogenic Bacterium Xenorhabdus khoisanae.</title>
        <authorList>
            <person name="Naidoo S."/>
            <person name="Featherston J."/>
            <person name="Gray V.M."/>
        </authorList>
    </citation>
    <scope>NUCLEOTIDE SEQUENCE [LARGE SCALE GENOMIC DNA]</scope>
    <source>
        <strain evidence="5 6">MCB</strain>
    </source>
</reference>
<name>A0A0J5IKF6_9GAMM</name>
<dbReference type="PANTHER" id="PTHR43685:SF5">
    <property type="entry name" value="GLYCOSYLTRANSFERASE EPSE-RELATED"/>
    <property type="match status" value="1"/>
</dbReference>
<evidence type="ECO:0000313" key="5">
    <source>
        <dbReference type="EMBL" id="KMJ43650.1"/>
    </source>
</evidence>
<evidence type="ECO:0000256" key="2">
    <source>
        <dbReference type="ARBA" id="ARBA00022676"/>
    </source>
</evidence>
<dbReference type="Proteomes" id="UP000036277">
    <property type="component" value="Unassembled WGS sequence"/>
</dbReference>
<organism evidence="5 6">
    <name type="scientific">Xenorhabdus khoisanae</name>
    <dbReference type="NCBI Taxonomy" id="880157"/>
    <lineage>
        <taxon>Bacteria</taxon>
        <taxon>Pseudomonadati</taxon>
        <taxon>Pseudomonadota</taxon>
        <taxon>Gammaproteobacteria</taxon>
        <taxon>Enterobacterales</taxon>
        <taxon>Morganellaceae</taxon>
        <taxon>Xenorhabdus</taxon>
    </lineage>
</organism>
<feature type="domain" description="Glycosyltransferase 2-like" evidence="4">
    <location>
        <begin position="4"/>
        <end position="167"/>
    </location>
</feature>
<gene>
    <name evidence="5" type="ORF">AB204_18610</name>
</gene>